<dbReference type="InterPro" id="IPR039424">
    <property type="entry name" value="SBP_5"/>
</dbReference>
<organism evidence="3 4">
    <name type="scientific">Plantactinospora soyae</name>
    <dbReference type="NCBI Taxonomy" id="1544732"/>
    <lineage>
        <taxon>Bacteria</taxon>
        <taxon>Bacillati</taxon>
        <taxon>Actinomycetota</taxon>
        <taxon>Actinomycetes</taxon>
        <taxon>Micromonosporales</taxon>
        <taxon>Micromonosporaceae</taxon>
        <taxon>Plantactinospora</taxon>
    </lineage>
</organism>
<keyword evidence="4" id="KW-1185">Reference proteome</keyword>
<dbReference type="Gene3D" id="3.40.190.10">
    <property type="entry name" value="Periplasmic binding protein-like II"/>
    <property type="match status" value="1"/>
</dbReference>
<dbReference type="GO" id="GO:0042597">
    <property type="term" value="C:periplasmic space"/>
    <property type="evidence" value="ECO:0007669"/>
    <property type="project" value="UniProtKB-ARBA"/>
</dbReference>
<feature type="signal peptide" evidence="1">
    <location>
        <begin position="1"/>
        <end position="20"/>
    </location>
</feature>
<dbReference type="PIRSF" id="PIRSF002741">
    <property type="entry name" value="MppA"/>
    <property type="match status" value="1"/>
</dbReference>
<dbReference type="CDD" id="cd00995">
    <property type="entry name" value="PBP2_NikA_DppA_OppA_like"/>
    <property type="match status" value="1"/>
</dbReference>
<dbReference type="GO" id="GO:0015833">
    <property type="term" value="P:peptide transport"/>
    <property type="evidence" value="ECO:0007669"/>
    <property type="project" value="TreeGrafter"/>
</dbReference>
<dbReference type="GO" id="GO:1904680">
    <property type="term" value="F:peptide transmembrane transporter activity"/>
    <property type="evidence" value="ECO:0007669"/>
    <property type="project" value="TreeGrafter"/>
</dbReference>
<dbReference type="RefSeq" id="WP_192769118.1">
    <property type="nucleotide sequence ID" value="NZ_JADBEB010000001.1"/>
</dbReference>
<name>A0A927R018_9ACTN</name>
<gene>
    <name evidence="3" type="ORF">H4W31_005330</name>
</gene>
<sequence length="502" mass="53468">MKAFVRSALAAVAVAATLSACTTTSGDTDPEAAGSIVVSGTYPIESIDPHSAEGGASGKDLIGQEIFGRLTRPDPQGKIIADLATEWSADATATSWTFTLRSGVTFSDGSALTTDDVVASFRRMLGGDSPAASNFTGASIESSGPDKVVIKTAKPDAALPSKLVTFFVLPKTVAQKDVAFFKAPVGSGPFTVKSFTPGETIVLAANDKYWGGKPKLETITIRSIPEIAARLTALRTGEVDLVWGVPNDQLADLKADSDLKTEAVATNQVYTMWFNSSIPALKTAAVRNALWKAVDFNTIIKSLYPETGALADAPVAPTVFGYSPQQPKTYDPAAAKAELTSANFDFSKPLRLQFANPEFRPFNQAVVSDLSKIGVKIELLEKEQAVFIKDLIALDWDVNFQMLGTAGFDAASNLGRLYTCAAKRNGYCNPQLDELLAKAGSTGDEGERKTAYAAASKIIWDDAVGMYPMTVRTAYVWNKRLQDFTLDAGGYPDFAKATVSQS</sequence>
<dbReference type="AlphaFoldDB" id="A0A927R018"/>
<dbReference type="InterPro" id="IPR000914">
    <property type="entry name" value="SBP_5_dom"/>
</dbReference>
<comment type="caution">
    <text evidence="3">The sequence shown here is derived from an EMBL/GenBank/DDBJ whole genome shotgun (WGS) entry which is preliminary data.</text>
</comment>
<dbReference type="Proteomes" id="UP000649753">
    <property type="component" value="Unassembled WGS sequence"/>
</dbReference>
<dbReference type="Gene3D" id="3.90.76.10">
    <property type="entry name" value="Dipeptide-binding Protein, Domain 1"/>
    <property type="match status" value="1"/>
</dbReference>
<dbReference type="PROSITE" id="PS51257">
    <property type="entry name" value="PROKAR_LIPOPROTEIN"/>
    <property type="match status" value="1"/>
</dbReference>
<accession>A0A927R018</accession>
<reference evidence="3" key="1">
    <citation type="submission" date="2020-10" db="EMBL/GenBank/DDBJ databases">
        <title>Sequencing the genomes of 1000 actinobacteria strains.</title>
        <authorList>
            <person name="Klenk H.-P."/>
        </authorList>
    </citation>
    <scope>NUCLEOTIDE SEQUENCE</scope>
    <source>
        <strain evidence="3">DSM 46832</strain>
    </source>
</reference>
<dbReference type="PANTHER" id="PTHR30290:SF65">
    <property type="entry name" value="MONOACYL PHOSPHATIDYLINOSITOL TETRAMANNOSIDE-BINDING PROTEIN LPQW-RELATED"/>
    <property type="match status" value="1"/>
</dbReference>
<dbReference type="GO" id="GO:0043190">
    <property type="term" value="C:ATP-binding cassette (ABC) transporter complex"/>
    <property type="evidence" value="ECO:0007669"/>
    <property type="project" value="InterPro"/>
</dbReference>
<evidence type="ECO:0000259" key="2">
    <source>
        <dbReference type="Pfam" id="PF00496"/>
    </source>
</evidence>
<evidence type="ECO:0000256" key="1">
    <source>
        <dbReference type="SAM" id="SignalP"/>
    </source>
</evidence>
<keyword evidence="1" id="KW-0732">Signal</keyword>
<evidence type="ECO:0000313" key="4">
    <source>
        <dbReference type="Proteomes" id="UP000649753"/>
    </source>
</evidence>
<proteinExistence type="predicted"/>
<dbReference type="EMBL" id="JADBEB010000001">
    <property type="protein sequence ID" value="MBE1489692.1"/>
    <property type="molecule type" value="Genomic_DNA"/>
</dbReference>
<dbReference type="Gene3D" id="3.10.105.10">
    <property type="entry name" value="Dipeptide-binding Protein, Domain 3"/>
    <property type="match status" value="1"/>
</dbReference>
<dbReference type="PANTHER" id="PTHR30290">
    <property type="entry name" value="PERIPLASMIC BINDING COMPONENT OF ABC TRANSPORTER"/>
    <property type="match status" value="1"/>
</dbReference>
<protein>
    <submittedName>
        <fullName evidence="3">Peptide/nickel transport system substrate-binding protein</fullName>
    </submittedName>
</protein>
<feature type="domain" description="Solute-binding protein family 5" evidence="2">
    <location>
        <begin position="78"/>
        <end position="423"/>
    </location>
</feature>
<dbReference type="SUPFAM" id="SSF53850">
    <property type="entry name" value="Periplasmic binding protein-like II"/>
    <property type="match status" value="1"/>
</dbReference>
<feature type="chain" id="PRO_5038952405" evidence="1">
    <location>
        <begin position="21"/>
        <end position="502"/>
    </location>
</feature>
<dbReference type="InterPro" id="IPR030678">
    <property type="entry name" value="Peptide/Ni-bd"/>
</dbReference>
<dbReference type="Pfam" id="PF00496">
    <property type="entry name" value="SBP_bac_5"/>
    <property type="match status" value="1"/>
</dbReference>
<evidence type="ECO:0000313" key="3">
    <source>
        <dbReference type="EMBL" id="MBE1489692.1"/>
    </source>
</evidence>